<evidence type="ECO:0000313" key="2">
    <source>
        <dbReference type="Proteomes" id="UP000029223"/>
    </source>
</evidence>
<dbReference type="PANTHER" id="PTHR32089:SF117">
    <property type="entry name" value="METHYL ACCEPTING SENSORY TRANSDUCER WITH CACHE_1 SMALL MOLECULE BINDING DOMAIN"/>
    <property type="match status" value="1"/>
</dbReference>
<proteinExistence type="predicted"/>
<keyword evidence="2" id="KW-1185">Reference proteome</keyword>
<name>A0ABQ0JPC5_9VIBR</name>
<gene>
    <name evidence="1" type="ORF">JCM19239_2231</name>
</gene>
<protein>
    <submittedName>
        <fullName evidence="1">Methyl-accepting chemotaxis protein</fullName>
    </submittedName>
</protein>
<reference evidence="2" key="1">
    <citation type="submission" date="2014-09" db="EMBL/GenBank/DDBJ databases">
        <title>Vibrio variabilis JCM 19239. (C206) whole genome shotgun sequence.</title>
        <authorList>
            <person name="Sawabe T."/>
            <person name="Meirelles P."/>
            <person name="Nakanishi M."/>
            <person name="Sayaka M."/>
            <person name="Hattori M."/>
            <person name="Ohkuma M."/>
        </authorList>
    </citation>
    <scope>NUCLEOTIDE SEQUENCE [LARGE SCALE GENOMIC DNA]</scope>
    <source>
        <strain evidence="2">JCM 19239</strain>
    </source>
</reference>
<dbReference type="EMBL" id="BBMS01000103">
    <property type="protein sequence ID" value="GAL30612.1"/>
    <property type="molecule type" value="Genomic_DNA"/>
</dbReference>
<comment type="caution">
    <text evidence="1">The sequence shown here is derived from an EMBL/GenBank/DDBJ whole genome shotgun (WGS) entry which is preliminary data.</text>
</comment>
<dbReference type="PANTHER" id="PTHR32089">
    <property type="entry name" value="METHYL-ACCEPTING CHEMOTAXIS PROTEIN MCPB"/>
    <property type="match status" value="1"/>
</dbReference>
<organism evidence="1 2">
    <name type="scientific">Vibrio variabilis</name>
    <dbReference type="NCBI Taxonomy" id="990271"/>
    <lineage>
        <taxon>Bacteria</taxon>
        <taxon>Pseudomonadati</taxon>
        <taxon>Pseudomonadota</taxon>
        <taxon>Gammaproteobacteria</taxon>
        <taxon>Vibrionales</taxon>
        <taxon>Vibrionaceae</taxon>
        <taxon>Vibrio</taxon>
    </lineage>
</organism>
<dbReference type="SUPFAM" id="SSF58104">
    <property type="entry name" value="Methyl-accepting chemotaxis protein (MCP) signaling domain"/>
    <property type="match status" value="1"/>
</dbReference>
<sequence length="127" mass="13461">MLASRTTESTTEINAIVQAIRTSTNKVEQQINEGTTIASDAMGQTHQALSRIQSSAGQVDLVNEQMESLAATAEQQANATQTISGLVNDINDSLSAVAEQTRSANQVTEQVTSNVGDLHAQVSNFKV</sequence>
<dbReference type="Gene3D" id="1.10.287.950">
    <property type="entry name" value="Methyl-accepting chemotaxis protein"/>
    <property type="match status" value="1"/>
</dbReference>
<evidence type="ECO:0000313" key="1">
    <source>
        <dbReference type="EMBL" id="GAL30612.1"/>
    </source>
</evidence>
<accession>A0ABQ0JPC5</accession>
<dbReference type="Proteomes" id="UP000029223">
    <property type="component" value="Unassembled WGS sequence"/>
</dbReference>